<accession>A0A382RJU8</accession>
<gene>
    <name evidence="1" type="ORF">METZ01_LOCUS350760</name>
</gene>
<sequence>MHAEDSVGLVKLTEQDLTADTELALAA</sequence>
<evidence type="ECO:0000313" key="1">
    <source>
        <dbReference type="EMBL" id="SVC97906.1"/>
    </source>
</evidence>
<proteinExistence type="predicted"/>
<organism evidence="1">
    <name type="scientific">marine metagenome</name>
    <dbReference type="NCBI Taxonomy" id="408172"/>
    <lineage>
        <taxon>unclassified sequences</taxon>
        <taxon>metagenomes</taxon>
        <taxon>ecological metagenomes</taxon>
    </lineage>
</organism>
<dbReference type="EMBL" id="UINC01122226">
    <property type="protein sequence ID" value="SVC97906.1"/>
    <property type="molecule type" value="Genomic_DNA"/>
</dbReference>
<name>A0A382RJU8_9ZZZZ</name>
<reference evidence="1" key="1">
    <citation type="submission" date="2018-05" db="EMBL/GenBank/DDBJ databases">
        <authorList>
            <person name="Lanie J.A."/>
            <person name="Ng W.-L."/>
            <person name="Kazmierczak K.M."/>
            <person name="Andrzejewski T.M."/>
            <person name="Davidsen T.M."/>
            <person name="Wayne K.J."/>
            <person name="Tettelin H."/>
            <person name="Glass J.I."/>
            <person name="Rusch D."/>
            <person name="Podicherti R."/>
            <person name="Tsui H.-C.T."/>
            <person name="Winkler M.E."/>
        </authorList>
    </citation>
    <scope>NUCLEOTIDE SEQUENCE</scope>
</reference>
<dbReference type="AlphaFoldDB" id="A0A382RJU8"/>
<protein>
    <submittedName>
        <fullName evidence="1">Uncharacterized protein</fullName>
    </submittedName>
</protein>